<gene>
    <name evidence="3" type="ORF">ADEAN_000183400</name>
</gene>
<dbReference type="SUPFAM" id="SSF52058">
    <property type="entry name" value="L domain-like"/>
    <property type="match status" value="2"/>
</dbReference>
<evidence type="ECO:0000313" key="4">
    <source>
        <dbReference type="Proteomes" id="UP000515908"/>
    </source>
</evidence>
<evidence type="ECO:0000313" key="3">
    <source>
        <dbReference type="EMBL" id="CAD2214388.1"/>
    </source>
</evidence>
<proteinExistence type="predicted"/>
<dbReference type="AlphaFoldDB" id="A0A7G2C3L9"/>
<dbReference type="EMBL" id="LR877147">
    <property type="protein sequence ID" value="CAD2214388.1"/>
    <property type="molecule type" value="Genomic_DNA"/>
</dbReference>
<protein>
    <submittedName>
        <fullName evidence="3">Uncharacterized protein</fullName>
    </submittedName>
</protein>
<reference evidence="3 4" key="1">
    <citation type="submission" date="2020-08" db="EMBL/GenBank/DDBJ databases">
        <authorList>
            <person name="Newling K."/>
            <person name="Davey J."/>
            <person name="Forrester S."/>
        </authorList>
    </citation>
    <scope>NUCLEOTIDE SEQUENCE [LARGE SCALE GENOMIC DNA]</scope>
    <source>
        <strain evidence="4">Crithidia deanei Carvalho (ATCC PRA-265)</strain>
    </source>
</reference>
<dbReference type="PANTHER" id="PTHR46652:SF3">
    <property type="entry name" value="LEUCINE-RICH REPEAT-CONTAINING PROTEIN 9"/>
    <property type="match status" value="1"/>
</dbReference>
<dbReference type="SMART" id="SM00367">
    <property type="entry name" value="LRR_CC"/>
    <property type="match status" value="2"/>
</dbReference>
<sequence>MCPHARLFTQASSENGFQFGYTDQYGFQGLQCRVVDDAYWELLVSGAEGWSYLSRFQWWFTPQRLELPIHATLRLPSREAPPPFTLQGVTVLRQEGLTDMEEDEPSLEWLTPAACESLESLSLEEHWQELTGLETVLRSCGPRLRELSLPRRMALSPEEVAAVTTLSGLQSLQVTLGDEDGLSQLVSGLPHLRRLTVWGIEKERDWSLRPLSALHQLERLGLHGVCFRSVEPLRALSSLRELDLSETAVKDWSPLADLHQLRSLSLKRCTSFTKVHLPPAVCGSLTTLDLSYTAVDDFDFLSQCPLLEELYLLKCGVTRLPEGCHALRVVDLFGSDIADLGPLAACHRLERVGVDFTNVSDLSPLRGLCHLQVVELSGCVVTDITPLADAVPVLRKVDLPAGVTSLETLRGAVRLEELDMESCGVRTLEPLRGLPRLKTLKMEYCEEVTSLEPLRACPQLTTVLAKSSGVADLTGLAECPSLHHLSIDGCHELTSLEALRGSAVGVLEARYNRFSDLSPLRACHRLNTILLNDCKKVASLDALRGHALLRVVGAGALPIHSVEPLATCPLLEDVMLYSCPHLTAEALRPLLQLPHLRDLMCHGSGMDMANVREMFGERVNVS</sequence>
<dbReference type="InterPro" id="IPR032675">
    <property type="entry name" value="LRR_dom_sf"/>
</dbReference>
<name>A0A7G2C3L9_9TRYP</name>
<dbReference type="InterPro" id="IPR006553">
    <property type="entry name" value="Leu-rich_rpt_Cys-con_subtyp"/>
</dbReference>
<dbReference type="PANTHER" id="PTHR46652">
    <property type="entry name" value="LEUCINE-RICH REPEAT AND IQ DOMAIN-CONTAINING PROTEIN 1-RELATED"/>
    <property type="match status" value="1"/>
</dbReference>
<accession>A0A7G2C3L9</accession>
<dbReference type="VEuPathDB" id="TriTrypDB:ADEAN_000183400"/>
<dbReference type="Gene3D" id="3.80.10.10">
    <property type="entry name" value="Ribonuclease Inhibitor"/>
    <property type="match status" value="2"/>
</dbReference>
<evidence type="ECO:0000256" key="1">
    <source>
        <dbReference type="ARBA" id="ARBA00022614"/>
    </source>
</evidence>
<organism evidence="3 4">
    <name type="scientific">Angomonas deanei</name>
    <dbReference type="NCBI Taxonomy" id="59799"/>
    <lineage>
        <taxon>Eukaryota</taxon>
        <taxon>Discoba</taxon>
        <taxon>Euglenozoa</taxon>
        <taxon>Kinetoplastea</taxon>
        <taxon>Metakinetoplastina</taxon>
        <taxon>Trypanosomatida</taxon>
        <taxon>Trypanosomatidae</taxon>
        <taxon>Strigomonadinae</taxon>
        <taxon>Angomonas</taxon>
    </lineage>
</organism>
<keyword evidence="4" id="KW-1185">Reference proteome</keyword>
<keyword evidence="2" id="KW-0677">Repeat</keyword>
<keyword evidence="1" id="KW-0433">Leucine-rich repeat</keyword>
<dbReference type="Proteomes" id="UP000515908">
    <property type="component" value="Chromosome 03"/>
</dbReference>
<evidence type="ECO:0000256" key="2">
    <source>
        <dbReference type="ARBA" id="ARBA00022737"/>
    </source>
</evidence>
<dbReference type="InterPro" id="IPR050836">
    <property type="entry name" value="SDS22/Internalin_LRR"/>
</dbReference>